<dbReference type="AlphaFoldDB" id="A0A4Y2NDY9"/>
<organism evidence="1 2">
    <name type="scientific">Araneus ventricosus</name>
    <name type="common">Orbweaver spider</name>
    <name type="synonym">Epeira ventricosa</name>
    <dbReference type="NCBI Taxonomy" id="182803"/>
    <lineage>
        <taxon>Eukaryota</taxon>
        <taxon>Metazoa</taxon>
        <taxon>Ecdysozoa</taxon>
        <taxon>Arthropoda</taxon>
        <taxon>Chelicerata</taxon>
        <taxon>Arachnida</taxon>
        <taxon>Araneae</taxon>
        <taxon>Araneomorphae</taxon>
        <taxon>Entelegynae</taxon>
        <taxon>Araneoidea</taxon>
        <taxon>Araneidae</taxon>
        <taxon>Araneus</taxon>
    </lineage>
</organism>
<dbReference type="EMBL" id="BGPR01008965">
    <property type="protein sequence ID" value="GBN37142.1"/>
    <property type="molecule type" value="Genomic_DNA"/>
</dbReference>
<name>A0A4Y2NDY9_ARAVE</name>
<proteinExistence type="predicted"/>
<evidence type="ECO:0000313" key="1">
    <source>
        <dbReference type="EMBL" id="GBN37142.1"/>
    </source>
</evidence>
<dbReference type="Proteomes" id="UP000499080">
    <property type="component" value="Unassembled WGS sequence"/>
</dbReference>
<reference evidence="1 2" key="1">
    <citation type="journal article" date="2019" name="Sci. Rep.">
        <title>Orb-weaving spider Araneus ventricosus genome elucidates the spidroin gene catalogue.</title>
        <authorList>
            <person name="Kono N."/>
            <person name="Nakamura H."/>
            <person name="Ohtoshi R."/>
            <person name="Moran D.A.P."/>
            <person name="Shinohara A."/>
            <person name="Yoshida Y."/>
            <person name="Fujiwara M."/>
            <person name="Mori M."/>
            <person name="Tomita M."/>
            <person name="Arakawa K."/>
        </authorList>
    </citation>
    <scope>NUCLEOTIDE SEQUENCE [LARGE SCALE GENOMIC DNA]</scope>
</reference>
<keyword evidence="2" id="KW-1185">Reference proteome</keyword>
<gene>
    <name evidence="1" type="ORF">AVEN_132372_1</name>
</gene>
<sequence>MENDSLFPNIPENTKHRYQENTALAQINNTSRQNAAPYLLCLMPLRQPVEWTWDDTSRRQITNNNSNISNNYTQLLTADQLAKRRCSKSVISSQQLLVFIPSLIGCDVT</sequence>
<accession>A0A4Y2NDY9</accession>
<evidence type="ECO:0000313" key="2">
    <source>
        <dbReference type="Proteomes" id="UP000499080"/>
    </source>
</evidence>
<comment type="caution">
    <text evidence="1">The sequence shown here is derived from an EMBL/GenBank/DDBJ whole genome shotgun (WGS) entry which is preliminary data.</text>
</comment>
<protein>
    <submittedName>
        <fullName evidence="1">Uncharacterized protein</fullName>
    </submittedName>
</protein>